<proteinExistence type="predicted"/>
<dbReference type="EMBL" id="MU006216">
    <property type="protein sequence ID" value="KAF2833921.1"/>
    <property type="molecule type" value="Genomic_DNA"/>
</dbReference>
<evidence type="ECO:0000256" key="1">
    <source>
        <dbReference type="SAM" id="MobiDB-lite"/>
    </source>
</evidence>
<evidence type="ECO:0000313" key="2">
    <source>
        <dbReference type="EMBL" id="KAF2833921.1"/>
    </source>
</evidence>
<sequence>MAEDFMKRSSTPQKRKFNSKVPLPVKRQKMEHHSHEQQSEQSQPWNVESEPSTLDPASEEREKDEEMTHIDDRPIFFSLAGYSPTSNNVYTPVVAERVYQQDQTEDTPMEDDVPAPPESTNTPAPEPCRMPPADTEDSFLKNGIGMPSPAGRSSPSPKFRRGSGATIKTPRPVLNHYKAPADPLHYAHLPRNGQKYSFANNDWAFNITIASHYEIVGDATNVTAESMRYLQPGSTNISLQFLLEEKVNAHDLPPAPTHDLSFTVSKIPGNRALSAINLFLHHSLPLTPSQKSLRTFVLSFSTNPSAPNSIAPPPA</sequence>
<keyword evidence="3" id="KW-1185">Reference proteome</keyword>
<dbReference type="AlphaFoldDB" id="A0A6A7AKW4"/>
<protein>
    <submittedName>
        <fullName evidence="2">Uncharacterized protein</fullName>
    </submittedName>
</protein>
<accession>A0A6A7AKW4</accession>
<gene>
    <name evidence="2" type="ORF">CC86DRAFT_400506</name>
</gene>
<reference evidence="2" key="1">
    <citation type="journal article" date="2020" name="Stud. Mycol.">
        <title>101 Dothideomycetes genomes: a test case for predicting lifestyles and emergence of pathogens.</title>
        <authorList>
            <person name="Haridas S."/>
            <person name="Albert R."/>
            <person name="Binder M."/>
            <person name="Bloem J."/>
            <person name="Labutti K."/>
            <person name="Salamov A."/>
            <person name="Andreopoulos B."/>
            <person name="Baker S."/>
            <person name="Barry K."/>
            <person name="Bills G."/>
            <person name="Bluhm B."/>
            <person name="Cannon C."/>
            <person name="Castanera R."/>
            <person name="Culley D."/>
            <person name="Daum C."/>
            <person name="Ezra D."/>
            <person name="Gonzalez J."/>
            <person name="Henrissat B."/>
            <person name="Kuo A."/>
            <person name="Liang C."/>
            <person name="Lipzen A."/>
            <person name="Lutzoni F."/>
            <person name="Magnuson J."/>
            <person name="Mondo S."/>
            <person name="Nolan M."/>
            <person name="Ohm R."/>
            <person name="Pangilinan J."/>
            <person name="Park H.-J."/>
            <person name="Ramirez L."/>
            <person name="Alfaro M."/>
            <person name="Sun H."/>
            <person name="Tritt A."/>
            <person name="Yoshinaga Y."/>
            <person name="Zwiers L.-H."/>
            <person name="Turgeon B."/>
            <person name="Goodwin S."/>
            <person name="Spatafora J."/>
            <person name="Crous P."/>
            <person name="Grigoriev I."/>
        </authorList>
    </citation>
    <scope>NUCLEOTIDE SEQUENCE</scope>
    <source>
        <strain evidence="2">CBS 113818</strain>
    </source>
</reference>
<feature type="region of interest" description="Disordered" evidence="1">
    <location>
        <begin position="146"/>
        <end position="170"/>
    </location>
</feature>
<feature type="region of interest" description="Disordered" evidence="1">
    <location>
        <begin position="101"/>
        <end position="130"/>
    </location>
</feature>
<organism evidence="2 3">
    <name type="scientific">Ophiobolus disseminans</name>
    <dbReference type="NCBI Taxonomy" id="1469910"/>
    <lineage>
        <taxon>Eukaryota</taxon>
        <taxon>Fungi</taxon>
        <taxon>Dikarya</taxon>
        <taxon>Ascomycota</taxon>
        <taxon>Pezizomycotina</taxon>
        <taxon>Dothideomycetes</taxon>
        <taxon>Pleosporomycetidae</taxon>
        <taxon>Pleosporales</taxon>
        <taxon>Pleosporineae</taxon>
        <taxon>Phaeosphaeriaceae</taxon>
        <taxon>Ophiobolus</taxon>
    </lineage>
</organism>
<dbReference type="Proteomes" id="UP000799424">
    <property type="component" value="Unassembled WGS sequence"/>
</dbReference>
<feature type="compositionally biased region" description="Basic and acidic residues" evidence="1">
    <location>
        <begin position="58"/>
        <end position="73"/>
    </location>
</feature>
<feature type="region of interest" description="Disordered" evidence="1">
    <location>
        <begin position="1"/>
        <end position="73"/>
    </location>
</feature>
<evidence type="ECO:0000313" key="3">
    <source>
        <dbReference type="Proteomes" id="UP000799424"/>
    </source>
</evidence>
<name>A0A6A7AKW4_9PLEO</name>
<feature type="compositionally biased region" description="Acidic residues" evidence="1">
    <location>
        <begin position="103"/>
        <end position="113"/>
    </location>
</feature>